<evidence type="ECO:0000313" key="2">
    <source>
        <dbReference type="Proteomes" id="UP000243494"/>
    </source>
</evidence>
<accession>A0A371IWX7</accession>
<name>A0A371IWX7_9FIRM</name>
<organism evidence="1 2">
    <name type="scientific">Romboutsia maritimum</name>
    <dbReference type="NCBI Taxonomy" id="2020948"/>
    <lineage>
        <taxon>Bacteria</taxon>
        <taxon>Bacillati</taxon>
        <taxon>Bacillota</taxon>
        <taxon>Clostridia</taxon>
        <taxon>Peptostreptococcales</taxon>
        <taxon>Peptostreptococcaceae</taxon>
        <taxon>Romboutsia</taxon>
    </lineage>
</organism>
<dbReference type="AlphaFoldDB" id="A0A371IWX7"/>
<proteinExistence type="predicted"/>
<dbReference type="RefSeq" id="WP_095404657.1">
    <property type="nucleotide sequence ID" value="NZ_NOJZ02000001.1"/>
</dbReference>
<gene>
    <name evidence="1" type="ORF">CHF27_001935</name>
</gene>
<dbReference type="OrthoDB" id="1751436at2"/>
<comment type="caution">
    <text evidence="1">The sequence shown here is derived from an EMBL/GenBank/DDBJ whole genome shotgun (WGS) entry which is preliminary data.</text>
</comment>
<dbReference type="EMBL" id="NOJZ02000001">
    <property type="protein sequence ID" value="RDY24984.1"/>
    <property type="molecule type" value="Genomic_DNA"/>
</dbReference>
<evidence type="ECO:0000313" key="1">
    <source>
        <dbReference type="EMBL" id="RDY24984.1"/>
    </source>
</evidence>
<keyword evidence="2" id="KW-1185">Reference proteome</keyword>
<reference evidence="1 2" key="1">
    <citation type="journal article" date="2017" name="Genome Announc.">
        <title>Draft Genome Sequence of Romboutsia maritimum sp. nov. Strain CCRI-22766(T), Isolated from Coastal Estuarine Mud.</title>
        <authorList>
            <person name="Maheux A.F."/>
            <person name="Boudreau D.K."/>
            <person name="Berube E."/>
            <person name="Boissinot M."/>
            <person name="Raymond F."/>
            <person name="Brodeur S."/>
            <person name="Corbeil J."/>
            <person name="Brightwell G."/>
            <person name="Broda D."/>
            <person name="Omar R.F."/>
            <person name="Bergeron M.G."/>
        </authorList>
    </citation>
    <scope>NUCLEOTIDE SEQUENCE [LARGE SCALE GENOMIC DNA]</scope>
    <source>
        <strain evidence="1 2">CCRI-22766</strain>
    </source>
</reference>
<sequence>MNCGKYYGEYIGNLEYVSSQLLGIINGNILPALPSTGFPVDVKDPRGVCVSTYTPKDSVVFDCTIWNTIKEKLINSSEESGEVATTGILVYLCDTLDCILKRTVGLNYGFAAQLERFLCLCESLETRLDSICCNGKCPEVIGDLLCVLMQILTKLISAVSKAAVLVYYATCDINPTTGNTVIATFFECMLCDLINDLCELEKLIPELSAIVIAFATCDMQKCTPCYTAPCAPKKVRPICPPNMMHYGNNGYGQNYGGCCGSGCCGGCNKGK</sequence>
<protein>
    <submittedName>
        <fullName evidence="1">Uncharacterized protein</fullName>
    </submittedName>
</protein>
<dbReference type="Proteomes" id="UP000243494">
    <property type="component" value="Unassembled WGS sequence"/>
</dbReference>